<accession>A0A085JJ73</accession>
<sequence>MTERHLMKKMKTVISSPSRRYLLISADKGLDSAATPDKREVCLIYKWQEI</sequence>
<comment type="caution">
    <text evidence="1">The sequence shown here is derived from an EMBL/GenBank/DDBJ whole genome shotgun (WGS) entry which is preliminary data.</text>
</comment>
<keyword evidence="2" id="KW-1185">Reference proteome</keyword>
<proteinExistence type="predicted"/>
<gene>
    <name evidence="1" type="ORF">GTPT_1315</name>
</gene>
<evidence type="ECO:0000313" key="1">
    <source>
        <dbReference type="EMBL" id="KFD20519.1"/>
    </source>
</evidence>
<evidence type="ECO:0000313" key="2">
    <source>
        <dbReference type="Proteomes" id="UP000028602"/>
    </source>
</evidence>
<dbReference type="EMBL" id="JMPR01000021">
    <property type="protein sequence ID" value="KFD20519.1"/>
    <property type="molecule type" value="Genomic_DNA"/>
</dbReference>
<dbReference type="AlphaFoldDB" id="A0A085JJ73"/>
<organism evidence="1 2">
    <name type="scientific">Tatumella ptyseos ATCC 33301</name>
    <dbReference type="NCBI Taxonomy" id="1005995"/>
    <lineage>
        <taxon>Bacteria</taxon>
        <taxon>Pseudomonadati</taxon>
        <taxon>Pseudomonadota</taxon>
        <taxon>Gammaproteobacteria</taxon>
        <taxon>Enterobacterales</taxon>
        <taxon>Erwiniaceae</taxon>
        <taxon>Tatumella</taxon>
    </lineage>
</organism>
<name>A0A085JJ73_9GAMM</name>
<dbReference type="Proteomes" id="UP000028602">
    <property type="component" value="Unassembled WGS sequence"/>
</dbReference>
<reference evidence="1 2" key="1">
    <citation type="submission" date="2014-05" db="EMBL/GenBank/DDBJ databases">
        <title>ATOL: Assembling a taxonomically balanced genome-scale reconstruction of the evolutionary history of the Enterobacteriaceae.</title>
        <authorList>
            <person name="Plunkett G.III."/>
            <person name="Neeno-Eckwall E.C."/>
            <person name="Glasner J.D."/>
            <person name="Perna N.T."/>
        </authorList>
    </citation>
    <scope>NUCLEOTIDE SEQUENCE [LARGE SCALE GENOMIC DNA]</scope>
    <source>
        <strain evidence="1 2">ATCC 33301</strain>
    </source>
</reference>
<protein>
    <submittedName>
        <fullName evidence="1">Uncharacterized protein</fullName>
    </submittedName>
</protein>